<evidence type="ECO:0000313" key="2">
    <source>
        <dbReference type="Proteomes" id="UP000266673"/>
    </source>
</evidence>
<dbReference type="EMBL" id="QKWP01000380">
    <property type="protein sequence ID" value="RIB21082.1"/>
    <property type="molecule type" value="Genomic_DNA"/>
</dbReference>
<dbReference type="Proteomes" id="UP000266673">
    <property type="component" value="Unassembled WGS sequence"/>
</dbReference>
<accession>A0A397VGI0</accession>
<proteinExistence type="predicted"/>
<name>A0A397VGI0_9GLOM</name>
<reference evidence="1 2" key="1">
    <citation type="submission" date="2018-06" db="EMBL/GenBank/DDBJ databases">
        <title>Comparative genomics reveals the genomic features of Rhizophagus irregularis, R. cerebriforme, R. diaphanum and Gigaspora rosea, and their symbiotic lifestyle signature.</title>
        <authorList>
            <person name="Morin E."/>
            <person name="San Clemente H."/>
            <person name="Chen E.C.H."/>
            <person name="De La Providencia I."/>
            <person name="Hainaut M."/>
            <person name="Kuo A."/>
            <person name="Kohler A."/>
            <person name="Murat C."/>
            <person name="Tang N."/>
            <person name="Roy S."/>
            <person name="Loubradou J."/>
            <person name="Henrissat B."/>
            <person name="Grigoriev I.V."/>
            <person name="Corradi N."/>
            <person name="Roux C."/>
            <person name="Martin F.M."/>
        </authorList>
    </citation>
    <scope>NUCLEOTIDE SEQUENCE [LARGE SCALE GENOMIC DNA]</scope>
    <source>
        <strain evidence="1 2">DAOM 194757</strain>
    </source>
</reference>
<sequence>MYHLLHSLRLDNSFLLKTKQFILSKIICYYVKFTMISCTRFEYQYLSKANTLLVYRTWKKTVRRDNDFFLSAQKWLKEKLYHIIFQKEVPKAIGFLTTL</sequence>
<evidence type="ECO:0000313" key="1">
    <source>
        <dbReference type="EMBL" id="RIB21082.1"/>
    </source>
</evidence>
<dbReference type="AlphaFoldDB" id="A0A397VGI0"/>
<protein>
    <submittedName>
        <fullName evidence="1">Uncharacterized protein</fullName>
    </submittedName>
</protein>
<gene>
    <name evidence="1" type="ORF">C2G38_2177556</name>
</gene>
<comment type="caution">
    <text evidence="1">The sequence shown here is derived from an EMBL/GenBank/DDBJ whole genome shotgun (WGS) entry which is preliminary data.</text>
</comment>
<organism evidence="1 2">
    <name type="scientific">Gigaspora rosea</name>
    <dbReference type="NCBI Taxonomy" id="44941"/>
    <lineage>
        <taxon>Eukaryota</taxon>
        <taxon>Fungi</taxon>
        <taxon>Fungi incertae sedis</taxon>
        <taxon>Mucoromycota</taxon>
        <taxon>Glomeromycotina</taxon>
        <taxon>Glomeromycetes</taxon>
        <taxon>Diversisporales</taxon>
        <taxon>Gigasporaceae</taxon>
        <taxon>Gigaspora</taxon>
    </lineage>
</organism>
<keyword evidence="2" id="KW-1185">Reference proteome</keyword>